<feature type="signal peptide" evidence="1">
    <location>
        <begin position="1"/>
        <end position="23"/>
    </location>
</feature>
<dbReference type="OrthoDB" id="2248195at2759"/>
<organism evidence="2 3">
    <name type="scientific">Lichtheimia corymbifera JMRC:FSU:9682</name>
    <dbReference type="NCBI Taxonomy" id="1263082"/>
    <lineage>
        <taxon>Eukaryota</taxon>
        <taxon>Fungi</taxon>
        <taxon>Fungi incertae sedis</taxon>
        <taxon>Mucoromycota</taxon>
        <taxon>Mucoromycotina</taxon>
        <taxon>Mucoromycetes</taxon>
        <taxon>Mucorales</taxon>
        <taxon>Lichtheimiaceae</taxon>
        <taxon>Lichtheimia</taxon>
    </lineage>
</organism>
<protein>
    <submittedName>
        <fullName evidence="2">Uncharacterized protein</fullName>
    </submittedName>
</protein>
<dbReference type="AlphaFoldDB" id="A0A068RW38"/>
<feature type="chain" id="PRO_5001652719" evidence="1">
    <location>
        <begin position="24"/>
        <end position="267"/>
    </location>
</feature>
<keyword evidence="3" id="KW-1185">Reference proteome</keyword>
<dbReference type="EMBL" id="CBTN010000020">
    <property type="protein sequence ID" value="CDH53925.1"/>
    <property type="molecule type" value="Genomic_DNA"/>
</dbReference>
<evidence type="ECO:0000313" key="2">
    <source>
        <dbReference type="EMBL" id="CDH53925.1"/>
    </source>
</evidence>
<reference evidence="2" key="1">
    <citation type="submission" date="2013-08" db="EMBL/GenBank/DDBJ databases">
        <title>Gene expansion shapes genome architecture in the human pathogen Lichtheimia corymbifera: an evolutionary genomics analysis in the ancient terrestrial Mucorales (Mucoromycotina).</title>
        <authorList>
            <person name="Schwartze V.U."/>
            <person name="Winter S."/>
            <person name="Shelest E."/>
            <person name="Marcet-Houben M."/>
            <person name="Horn F."/>
            <person name="Wehner S."/>
            <person name="Hoffmann K."/>
            <person name="Riege K."/>
            <person name="Sammeth M."/>
            <person name="Nowrousian M."/>
            <person name="Valiante V."/>
            <person name="Linde J."/>
            <person name="Jacobsen I.D."/>
            <person name="Marz M."/>
            <person name="Brakhage A.A."/>
            <person name="Gabaldon T."/>
            <person name="Bocker S."/>
            <person name="Voigt K."/>
        </authorList>
    </citation>
    <scope>NUCLEOTIDE SEQUENCE [LARGE SCALE GENOMIC DNA]</scope>
    <source>
        <strain evidence="2">FSU 9682</strain>
    </source>
</reference>
<accession>A0A068RW38</accession>
<proteinExistence type="predicted"/>
<dbReference type="STRING" id="1263082.A0A068RW38"/>
<evidence type="ECO:0000313" key="3">
    <source>
        <dbReference type="Proteomes" id="UP000027586"/>
    </source>
</evidence>
<gene>
    <name evidence="2" type="ORF">LCOR_05228.1</name>
</gene>
<dbReference type="Proteomes" id="UP000027586">
    <property type="component" value="Unassembled WGS sequence"/>
</dbReference>
<sequence>MRFSLFTTTILLTVATAVTTSTAQKLHQQPAFWSTQADLIRSAVEDHYSSMIDDVLSTHAEDLLLKLTHASRCQRHRILQSQANALSSGSFSHDACVARLPEYIGRHIHEQTRHVSQAVTPAVEESLIALWPEYHLVGALPTAQHQISSILYSVNLAVGDQLHRTLDAFDILGRVRNDLETCQQQPSTPVLQQRNNSILKLCFTNVRCMLRRLLAAEPSDQVDGEHLLDTYSEAMKADLRSELEGRVGELVMTVFDDLYAEDDDEEF</sequence>
<keyword evidence="1" id="KW-0732">Signal</keyword>
<dbReference type="VEuPathDB" id="FungiDB:LCOR_05228.1"/>
<evidence type="ECO:0000256" key="1">
    <source>
        <dbReference type="SAM" id="SignalP"/>
    </source>
</evidence>
<comment type="caution">
    <text evidence="2">The sequence shown here is derived from an EMBL/GenBank/DDBJ whole genome shotgun (WGS) entry which is preliminary data.</text>
</comment>
<name>A0A068RW38_9FUNG</name>